<dbReference type="Gramene" id="Kaladp0018s0182.1.v1.1">
    <property type="protein sequence ID" value="Kaladp0018s0182.1.v1.1"/>
    <property type="gene ID" value="Kaladp0018s0182.v1.1"/>
</dbReference>
<sequence length="102" mass="10596">MAYKSIMVSLAVSCLLLIASLQVECAAGQRRASAPLLAEAPASAAPAIAPSLPTDCIVACDLRCRALQVSERLCLVVCNYCCDKLGGGSGLRKPRLCAKLVC</sequence>
<feature type="chain" id="PRO_5029869154" evidence="1">
    <location>
        <begin position="29"/>
        <end position="102"/>
    </location>
</feature>
<evidence type="ECO:0000313" key="3">
    <source>
        <dbReference type="Proteomes" id="UP000594263"/>
    </source>
</evidence>
<dbReference type="Proteomes" id="UP000594263">
    <property type="component" value="Unplaced"/>
</dbReference>
<evidence type="ECO:0000256" key="1">
    <source>
        <dbReference type="SAM" id="SignalP"/>
    </source>
</evidence>
<accession>A0A7N0T1K0</accession>
<proteinExistence type="predicted"/>
<reference evidence="2" key="1">
    <citation type="submission" date="2021-01" db="UniProtKB">
        <authorList>
            <consortium name="EnsemblPlants"/>
        </authorList>
    </citation>
    <scope>IDENTIFICATION</scope>
</reference>
<organism evidence="2 3">
    <name type="scientific">Kalanchoe fedtschenkoi</name>
    <name type="common">Lavender scallops</name>
    <name type="synonym">South American air plant</name>
    <dbReference type="NCBI Taxonomy" id="63787"/>
    <lineage>
        <taxon>Eukaryota</taxon>
        <taxon>Viridiplantae</taxon>
        <taxon>Streptophyta</taxon>
        <taxon>Embryophyta</taxon>
        <taxon>Tracheophyta</taxon>
        <taxon>Spermatophyta</taxon>
        <taxon>Magnoliopsida</taxon>
        <taxon>eudicotyledons</taxon>
        <taxon>Gunneridae</taxon>
        <taxon>Pentapetalae</taxon>
        <taxon>Saxifragales</taxon>
        <taxon>Crassulaceae</taxon>
        <taxon>Kalanchoe</taxon>
    </lineage>
</organism>
<protein>
    <submittedName>
        <fullName evidence="2">Uncharacterized protein</fullName>
    </submittedName>
</protein>
<keyword evidence="3" id="KW-1185">Reference proteome</keyword>
<dbReference type="EnsemblPlants" id="Kaladp0018s0182.1.v1.1">
    <property type="protein sequence ID" value="Kaladp0018s0182.1.v1.1"/>
    <property type="gene ID" value="Kaladp0018s0182.v1.1"/>
</dbReference>
<name>A0A7N0T1K0_KALFE</name>
<dbReference type="AlphaFoldDB" id="A0A7N0T1K0"/>
<feature type="signal peptide" evidence="1">
    <location>
        <begin position="1"/>
        <end position="28"/>
    </location>
</feature>
<evidence type="ECO:0000313" key="2">
    <source>
        <dbReference type="EnsemblPlants" id="Kaladp0018s0182.1.v1.1"/>
    </source>
</evidence>
<keyword evidence="1" id="KW-0732">Signal</keyword>